<keyword evidence="2" id="KW-1185">Reference proteome</keyword>
<dbReference type="InParanoid" id="A0A0D0DRL4"/>
<dbReference type="EMBL" id="KN825631">
    <property type="protein sequence ID" value="KIK82395.1"/>
    <property type="molecule type" value="Genomic_DNA"/>
</dbReference>
<reference evidence="2" key="2">
    <citation type="submission" date="2015-01" db="EMBL/GenBank/DDBJ databases">
        <title>Evolutionary Origins and Diversification of the Mycorrhizal Mutualists.</title>
        <authorList>
            <consortium name="DOE Joint Genome Institute"/>
            <consortium name="Mycorrhizal Genomics Consortium"/>
            <person name="Kohler A."/>
            <person name="Kuo A."/>
            <person name="Nagy L.G."/>
            <person name="Floudas D."/>
            <person name="Copeland A."/>
            <person name="Barry K.W."/>
            <person name="Cichocki N."/>
            <person name="Veneault-Fourrey C."/>
            <person name="LaButti K."/>
            <person name="Lindquist E.A."/>
            <person name="Lipzen A."/>
            <person name="Lundell T."/>
            <person name="Morin E."/>
            <person name="Murat C."/>
            <person name="Riley R."/>
            <person name="Ohm R."/>
            <person name="Sun H."/>
            <person name="Tunlid A."/>
            <person name="Henrissat B."/>
            <person name="Grigoriev I.V."/>
            <person name="Hibbett D.S."/>
            <person name="Martin F."/>
        </authorList>
    </citation>
    <scope>NUCLEOTIDE SEQUENCE [LARGE SCALE GENOMIC DNA]</scope>
    <source>
        <strain evidence="2">Ve08.2h10</strain>
    </source>
</reference>
<sequence>MLHGFFPKSIAGHSMRAGGTTSLAAAGIPPDRIRAIGRWKSTAWERYVRKNPTLLQVLLFHGRSVHDPPFAFV</sequence>
<dbReference type="STRING" id="930991.A0A0D0DRL4"/>
<proteinExistence type="predicted"/>
<dbReference type="HOGENOM" id="CLU_180947_0_0_1"/>
<dbReference type="GO" id="GO:0015074">
    <property type="term" value="P:DNA integration"/>
    <property type="evidence" value="ECO:0007669"/>
    <property type="project" value="InterPro"/>
</dbReference>
<name>A0A0D0DRL4_9AGAM</name>
<dbReference type="GO" id="GO:0006310">
    <property type="term" value="P:DNA recombination"/>
    <property type="evidence" value="ECO:0007669"/>
    <property type="project" value="InterPro"/>
</dbReference>
<evidence type="ECO:0008006" key="3">
    <source>
        <dbReference type="Google" id="ProtNLM"/>
    </source>
</evidence>
<protein>
    <recommendedName>
        <fullName evidence="3">Tyr recombinase domain-containing protein</fullName>
    </recommendedName>
</protein>
<gene>
    <name evidence="1" type="ORF">PAXRUDRAFT_716157</name>
</gene>
<reference evidence="1 2" key="1">
    <citation type="submission" date="2014-04" db="EMBL/GenBank/DDBJ databases">
        <authorList>
            <consortium name="DOE Joint Genome Institute"/>
            <person name="Kuo A."/>
            <person name="Kohler A."/>
            <person name="Jargeat P."/>
            <person name="Nagy L.G."/>
            <person name="Floudas D."/>
            <person name="Copeland A."/>
            <person name="Barry K.W."/>
            <person name="Cichocki N."/>
            <person name="Veneault-Fourrey C."/>
            <person name="LaButti K."/>
            <person name="Lindquist E.A."/>
            <person name="Lipzen A."/>
            <person name="Lundell T."/>
            <person name="Morin E."/>
            <person name="Murat C."/>
            <person name="Sun H."/>
            <person name="Tunlid A."/>
            <person name="Henrissat B."/>
            <person name="Grigoriev I.V."/>
            <person name="Hibbett D.S."/>
            <person name="Martin F."/>
            <person name="Nordberg H.P."/>
            <person name="Cantor M.N."/>
            <person name="Hua S.X."/>
        </authorList>
    </citation>
    <scope>NUCLEOTIDE SEQUENCE [LARGE SCALE GENOMIC DNA]</scope>
    <source>
        <strain evidence="1 2">Ve08.2h10</strain>
    </source>
</reference>
<evidence type="ECO:0000313" key="1">
    <source>
        <dbReference type="EMBL" id="KIK82395.1"/>
    </source>
</evidence>
<dbReference type="GO" id="GO:0003677">
    <property type="term" value="F:DNA binding"/>
    <property type="evidence" value="ECO:0007669"/>
    <property type="project" value="InterPro"/>
</dbReference>
<dbReference type="OrthoDB" id="2682275at2759"/>
<accession>A0A0D0DRL4</accession>
<dbReference type="AlphaFoldDB" id="A0A0D0DRL4"/>
<evidence type="ECO:0000313" key="2">
    <source>
        <dbReference type="Proteomes" id="UP000054538"/>
    </source>
</evidence>
<dbReference type="InterPro" id="IPR013762">
    <property type="entry name" value="Integrase-like_cat_sf"/>
</dbReference>
<dbReference type="Proteomes" id="UP000054538">
    <property type="component" value="Unassembled WGS sequence"/>
</dbReference>
<organism evidence="1 2">
    <name type="scientific">Paxillus rubicundulus Ve08.2h10</name>
    <dbReference type="NCBI Taxonomy" id="930991"/>
    <lineage>
        <taxon>Eukaryota</taxon>
        <taxon>Fungi</taxon>
        <taxon>Dikarya</taxon>
        <taxon>Basidiomycota</taxon>
        <taxon>Agaricomycotina</taxon>
        <taxon>Agaricomycetes</taxon>
        <taxon>Agaricomycetidae</taxon>
        <taxon>Boletales</taxon>
        <taxon>Paxilineae</taxon>
        <taxon>Paxillaceae</taxon>
        <taxon>Paxillus</taxon>
    </lineage>
</organism>
<dbReference type="Gene3D" id="1.10.443.10">
    <property type="entry name" value="Intergrase catalytic core"/>
    <property type="match status" value="1"/>
</dbReference>